<sequence length="135" mass="14791">MTHHQFLTVAQSLQRTPSAQNVRCIILCCTVAAGTGDGQLLDELNEIFPITKEPFLGLFIQEAVTFSSDQQVIWSIISDNCPAMYVTNLAATNAARSSNLGIVTRFVRITRHFDITNLVVISSSAETVLEYTTAP</sequence>
<dbReference type="EMBL" id="JYDL01000006">
    <property type="protein sequence ID" value="KRX26773.1"/>
    <property type="molecule type" value="Genomic_DNA"/>
</dbReference>
<dbReference type="Proteomes" id="UP000054630">
    <property type="component" value="Unassembled WGS sequence"/>
</dbReference>
<comment type="caution">
    <text evidence="1">The sequence shown here is derived from an EMBL/GenBank/DDBJ whole genome shotgun (WGS) entry which is preliminary data.</text>
</comment>
<organism evidence="1 2">
    <name type="scientific">Trichinella nelsoni</name>
    <dbReference type="NCBI Taxonomy" id="6336"/>
    <lineage>
        <taxon>Eukaryota</taxon>
        <taxon>Metazoa</taxon>
        <taxon>Ecdysozoa</taxon>
        <taxon>Nematoda</taxon>
        <taxon>Enoplea</taxon>
        <taxon>Dorylaimia</taxon>
        <taxon>Trichinellida</taxon>
        <taxon>Trichinellidae</taxon>
        <taxon>Trichinella</taxon>
    </lineage>
</organism>
<protein>
    <submittedName>
        <fullName evidence="1">Uncharacterized protein</fullName>
    </submittedName>
</protein>
<name>A0A0V0SK64_9BILA</name>
<keyword evidence="2" id="KW-1185">Reference proteome</keyword>
<evidence type="ECO:0000313" key="2">
    <source>
        <dbReference type="Proteomes" id="UP000054630"/>
    </source>
</evidence>
<accession>A0A0V0SK64</accession>
<evidence type="ECO:0000313" key="1">
    <source>
        <dbReference type="EMBL" id="KRX26773.1"/>
    </source>
</evidence>
<gene>
    <name evidence="1" type="ORF">T07_4699</name>
</gene>
<dbReference type="AlphaFoldDB" id="A0A0V0SK64"/>
<proteinExistence type="predicted"/>
<reference evidence="1 2" key="1">
    <citation type="submission" date="2015-01" db="EMBL/GenBank/DDBJ databases">
        <title>Evolution of Trichinella species and genotypes.</title>
        <authorList>
            <person name="Korhonen P.K."/>
            <person name="Edoardo P."/>
            <person name="Giuseppe L.R."/>
            <person name="Gasser R.B."/>
        </authorList>
    </citation>
    <scope>NUCLEOTIDE SEQUENCE [LARGE SCALE GENOMIC DNA]</scope>
    <source>
        <strain evidence="1">ISS37</strain>
    </source>
</reference>